<evidence type="ECO:0008006" key="3">
    <source>
        <dbReference type="Google" id="ProtNLM"/>
    </source>
</evidence>
<proteinExistence type="predicted"/>
<evidence type="ECO:0000313" key="1">
    <source>
        <dbReference type="EMBL" id="RIV87503.1"/>
    </source>
</evidence>
<accession>A0A418NTY1</accession>
<dbReference type="RefSeq" id="WP_119584996.1">
    <property type="nucleotide sequence ID" value="NZ_CAWODQ010000012.1"/>
</dbReference>
<protein>
    <recommendedName>
        <fullName evidence="3">GNAT family N-acetyltransferase</fullName>
    </recommendedName>
</protein>
<dbReference type="AlphaFoldDB" id="A0A418NTY1"/>
<keyword evidence="2" id="KW-1185">Reference proteome</keyword>
<gene>
    <name evidence="1" type="ORF">D2V07_03895</name>
</gene>
<sequence length="181" mass="20136">MSSNPFDQIRFDKLQPEHLFALDPQDSQVLQYGIPVSELAWSEAQGVADNELTFAAMQGDKVLACMGIVETFAGCQGTAFGLFAPALGRAWLPITDFARDHIIMESPLKRLEAIVRCQDIPDWVTDEPCPKIRSAIMVEWAAREASPQVRWAMKVGLEPSAVLRSYGAAHEDHMLLERILP</sequence>
<reference evidence="1 2" key="1">
    <citation type="submission" date="2018-08" db="EMBL/GenBank/DDBJ databases">
        <title>Erythrobacter zhengii sp.nov., a bacterium isolated from deep-sea sediment.</title>
        <authorList>
            <person name="Fang C."/>
            <person name="Wu Y.-H."/>
            <person name="Sun C."/>
            <person name="Wang H."/>
            <person name="Cheng H."/>
            <person name="Meng F.-X."/>
            <person name="Wang C.-S."/>
            <person name="Xu X.-W."/>
        </authorList>
    </citation>
    <scope>NUCLEOTIDE SEQUENCE [LARGE SCALE GENOMIC DNA]</scope>
    <source>
        <strain evidence="1 2">V18</strain>
    </source>
</reference>
<name>A0A418NTY1_9SPHN</name>
<dbReference type="Proteomes" id="UP000286576">
    <property type="component" value="Unassembled WGS sequence"/>
</dbReference>
<dbReference type="OrthoDB" id="7572967at2"/>
<organism evidence="1 2">
    <name type="scientific">Aurantiacibacter zhengii</name>
    <dbReference type="NCBI Taxonomy" id="2307003"/>
    <lineage>
        <taxon>Bacteria</taxon>
        <taxon>Pseudomonadati</taxon>
        <taxon>Pseudomonadota</taxon>
        <taxon>Alphaproteobacteria</taxon>
        <taxon>Sphingomonadales</taxon>
        <taxon>Erythrobacteraceae</taxon>
        <taxon>Aurantiacibacter</taxon>
    </lineage>
</organism>
<dbReference type="EMBL" id="QXFL01000002">
    <property type="protein sequence ID" value="RIV87503.1"/>
    <property type="molecule type" value="Genomic_DNA"/>
</dbReference>
<evidence type="ECO:0000313" key="2">
    <source>
        <dbReference type="Proteomes" id="UP000286576"/>
    </source>
</evidence>
<comment type="caution">
    <text evidence="1">The sequence shown here is derived from an EMBL/GenBank/DDBJ whole genome shotgun (WGS) entry which is preliminary data.</text>
</comment>